<evidence type="ECO:0000313" key="2">
    <source>
        <dbReference type="Proteomes" id="UP001309876"/>
    </source>
</evidence>
<name>A0AAN7Y8N1_9EURO</name>
<protein>
    <submittedName>
        <fullName evidence="1">Uncharacterized protein</fullName>
    </submittedName>
</protein>
<dbReference type="GO" id="GO:0005829">
    <property type="term" value="C:cytosol"/>
    <property type="evidence" value="ECO:0007669"/>
    <property type="project" value="TreeGrafter"/>
</dbReference>
<dbReference type="PANTHER" id="PTHR46035">
    <property type="entry name" value="TETRATRICOPEPTIDE REPEAT PROTEIN 4"/>
    <property type="match status" value="1"/>
</dbReference>
<evidence type="ECO:0000313" key="1">
    <source>
        <dbReference type="EMBL" id="KAK5081260.1"/>
    </source>
</evidence>
<accession>A0AAN7Y8N1</accession>
<reference evidence="1 2" key="1">
    <citation type="submission" date="2023-08" db="EMBL/GenBank/DDBJ databases">
        <title>Black Yeasts Isolated from many extreme environments.</title>
        <authorList>
            <person name="Coleine C."/>
            <person name="Stajich J.E."/>
            <person name="Selbmann L."/>
        </authorList>
    </citation>
    <scope>NUCLEOTIDE SEQUENCE [LARGE SCALE GENOMIC DNA]</scope>
    <source>
        <strain evidence="1 2">CCFEE 5910</strain>
    </source>
</reference>
<dbReference type="PANTHER" id="PTHR46035:SF3">
    <property type="entry name" value="TRANSLOCATION PROTEIN SEC72"/>
    <property type="match status" value="1"/>
</dbReference>
<dbReference type="Gene3D" id="1.25.40.10">
    <property type="entry name" value="Tetratricopeptide repeat domain"/>
    <property type="match status" value="1"/>
</dbReference>
<dbReference type="GO" id="GO:0051879">
    <property type="term" value="F:Hsp90 protein binding"/>
    <property type="evidence" value="ECO:0007669"/>
    <property type="project" value="TreeGrafter"/>
</dbReference>
<dbReference type="GO" id="GO:0006457">
    <property type="term" value="P:protein folding"/>
    <property type="evidence" value="ECO:0007669"/>
    <property type="project" value="TreeGrafter"/>
</dbReference>
<organism evidence="1 2">
    <name type="scientific">Lithohypha guttulata</name>
    <dbReference type="NCBI Taxonomy" id="1690604"/>
    <lineage>
        <taxon>Eukaryota</taxon>
        <taxon>Fungi</taxon>
        <taxon>Dikarya</taxon>
        <taxon>Ascomycota</taxon>
        <taxon>Pezizomycotina</taxon>
        <taxon>Eurotiomycetes</taxon>
        <taxon>Chaetothyriomycetidae</taxon>
        <taxon>Chaetothyriales</taxon>
        <taxon>Trichomeriaceae</taxon>
        <taxon>Lithohypha</taxon>
    </lineage>
</organism>
<keyword evidence="2" id="KW-1185">Reference proteome</keyword>
<dbReference type="EMBL" id="JAVRRJ010000010">
    <property type="protein sequence ID" value="KAK5081260.1"/>
    <property type="molecule type" value="Genomic_DNA"/>
</dbReference>
<dbReference type="AlphaFoldDB" id="A0AAN7Y8N1"/>
<dbReference type="SUPFAM" id="SSF48452">
    <property type="entry name" value="TPR-like"/>
    <property type="match status" value="1"/>
</dbReference>
<sequence length="224" mass="25084">MATTEDSLETYTHLPLHLDPATKVLTSTKSSDSQVQEILKNINSLHTQFKSIETPNHAPPPPLPVNPKRSAQLLKLRESAKQSVQKNDFAGAIRLMGLAIQMASDRPPWEPAGMVREELAVCYMERANVHVLNRDWIEGWKDAECSSECKRGRQQTPQGQTIPGNPRAFVIGGKCLVEMGRWHEAVEWLQRGIEIEADEGQDGREMQKLLAEAREGLEKQSARA</sequence>
<dbReference type="GO" id="GO:0005634">
    <property type="term" value="C:nucleus"/>
    <property type="evidence" value="ECO:0007669"/>
    <property type="project" value="TreeGrafter"/>
</dbReference>
<proteinExistence type="predicted"/>
<comment type="caution">
    <text evidence="1">The sequence shown here is derived from an EMBL/GenBank/DDBJ whole genome shotgun (WGS) entry which is preliminary data.</text>
</comment>
<dbReference type="InterPro" id="IPR011990">
    <property type="entry name" value="TPR-like_helical_dom_sf"/>
</dbReference>
<dbReference type="GO" id="GO:0030544">
    <property type="term" value="F:Hsp70 protein binding"/>
    <property type="evidence" value="ECO:0007669"/>
    <property type="project" value="TreeGrafter"/>
</dbReference>
<gene>
    <name evidence="1" type="ORF">LTR05_008054</name>
</gene>
<dbReference type="Proteomes" id="UP001309876">
    <property type="component" value="Unassembled WGS sequence"/>
</dbReference>